<evidence type="ECO:0000256" key="2">
    <source>
        <dbReference type="ARBA" id="ARBA00022670"/>
    </source>
</evidence>
<dbReference type="Proteomes" id="UP000287239">
    <property type="component" value="Unassembled WGS sequence"/>
</dbReference>
<dbReference type="GeneID" id="98568662"/>
<dbReference type="OrthoDB" id="48998at2"/>
<gene>
    <name evidence="7" type="ORF">CBF35_09790</name>
</gene>
<dbReference type="GO" id="GO:0008234">
    <property type="term" value="F:cysteine-type peptidase activity"/>
    <property type="evidence" value="ECO:0007669"/>
    <property type="project" value="UniProtKB-KW"/>
</dbReference>
<evidence type="ECO:0000256" key="5">
    <source>
        <dbReference type="ARBA" id="ARBA00044503"/>
    </source>
</evidence>
<dbReference type="PANTHER" id="PTHR39178:SF1">
    <property type="entry name" value="RIBOSOMAL-PROCESSING CYSTEINE PROTEASE PRP"/>
    <property type="match status" value="1"/>
</dbReference>
<sequence length="121" mass="13065">MIKGTFKRDEDGRLISFEVSGHSNASTHGSDVICAGVSALTFNAVNSVKALAGFTPILDVDHEAEGYLYFETIADITQEQSNIAQILLESLLLGLQSIQTEHSEFMTIKTVTKNRGGATQC</sequence>
<evidence type="ECO:0000313" key="8">
    <source>
        <dbReference type="Proteomes" id="UP000287239"/>
    </source>
</evidence>
<keyword evidence="3" id="KW-0378">Hydrolase</keyword>
<dbReference type="InterPro" id="IPR036764">
    <property type="entry name" value="Peptidase_Prp_sf"/>
</dbReference>
<dbReference type="SUPFAM" id="SSF118010">
    <property type="entry name" value="TM1457-like"/>
    <property type="match status" value="1"/>
</dbReference>
<evidence type="ECO:0000256" key="6">
    <source>
        <dbReference type="ARBA" id="ARBA00044538"/>
    </source>
</evidence>
<evidence type="ECO:0000256" key="3">
    <source>
        <dbReference type="ARBA" id="ARBA00022801"/>
    </source>
</evidence>
<evidence type="ECO:0000256" key="4">
    <source>
        <dbReference type="ARBA" id="ARBA00022807"/>
    </source>
</evidence>
<keyword evidence="1" id="KW-0690">Ribosome biogenesis</keyword>
<keyword evidence="4" id="KW-0788">Thiol protease</keyword>
<organism evidence="7 8">
    <name type="scientific">Vagococcus salmoninarum</name>
    <dbReference type="NCBI Taxonomy" id="2739"/>
    <lineage>
        <taxon>Bacteria</taxon>
        <taxon>Bacillati</taxon>
        <taxon>Bacillota</taxon>
        <taxon>Bacilli</taxon>
        <taxon>Lactobacillales</taxon>
        <taxon>Enterococcaceae</taxon>
        <taxon>Vagococcus</taxon>
    </lineage>
</organism>
<dbReference type="Pfam" id="PF04327">
    <property type="entry name" value="Peptidase_Prp"/>
    <property type="match status" value="1"/>
</dbReference>
<dbReference type="PANTHER" id="PTHR39178">
    <property type="entry name" value="HYPOTHETICAL RIBOSOME-ASSOCIATED PROTEIN"/>
    <property type="match status" value="1"/>
</dbReference>
<evidence type="ECO:0000313" key="7">
    <source>
        <dbReference type="EMBL" id="RST94534.1"/>
    </source>
</evidence>
<evidence type="ECO:0000256" key="1">
    <source>
        <dbReference type="ARBA" id="ARBA00022517"/>
    </source>
</evidence>
<keyword evidence="8" id="KW-1185">Reference proteome</keyword>
<dbReference type="CDD" id="cd16332">
    <property type="entry name" value="Prp-like"/>
    <property type="match status" value="1"/>
</dbReference>
<dbReference type="RefSeq" id="WP_126780611.1">
    <property type="nucleotide sequence ID" value="NZ_CP177121.1"/>
</dbReference>
<proteinExistence type="inferred from homology"/>
<protein>
    <recommendedName>
        <fullName evidence="6">Ribosomal processing cysteine protease Prp</fullName>
    </recommendedName>
</protein>
<dbReference type="AlphaFoldDB" id="A0A429ZLF3"/>
<dbReference type="GO" id="GO:0006508">
    <property type="term" value="P:proteolysis"/>
    <property type="evidence" value="ECO:0007669"/>
    <property type="project" value="UniProtKB-KW"/>
</dbReference>
<keyword evidence="2" id="KW-0645">Protease</keyword>
<comment type="similarity">
    <text evidence="5">Belongs to the Prp family.</text>
</comment>
<dbReference type="InterPro" id="IPR007422">
    <property type="entry name" value="Peptidase_Prp"/>
</dbReference>
<comment type="caution">
    <text evidence="7">The sequence shown here is derived from an EMBL/GenBank/DDBJ whole genome shotgun (WGS) entry which is preliminary data.</text>
</comment>
<accession>A0A429ZLF3</accession>
<dbReference type="Gene3D" id="3.30.70.1490">
    <property type="entry name" value="Cysteine protease Prp"/>
    <property type="match status" value="1"/>
</dbReference>
<dbReference type="GO" id="GO:0042254">
    <property type="term" value="P:ribosome biogenesis"/>
    <property type="evidence" value="ECO:0007669"/>
    <property type="project" value="UniProtKB-KW"/>
</dbReference>
<name>A0A429ZLF3_9ENTE</name>
<reference evidence="7 8" key="1">
    <citation type="submission" date="2017-05" db="EMBL/GenBank/DDBJ databases">
        <title>Vagococcus spp. assemblies.</title>
        <authorList>
            <person name="Gulvik C.A."/>
        </authorList>
    </citation>
    <scope>NUCLEOTIDE SEQUENCE [LARGE SCALE GENOMIC DNA]</scope>
    <source>
        <strain evidence="7 8">NCFB 2777</strain>
    </source>
</reference>
<dbReference type="EMBL" id="NGJU01000014">
    <property type="protein sequence ID" value="RST94534.1"/>
    <property type="molecule type" value="Genomic_DNA"/>
</dbReference>